<dbReference type="InterPro" id="IPR045530">
    <property type="entry name" value="DO-GTPase1"/>
</dbReference>
<accession>A0AAW5USV2</accession>
<gene>
    <name evidence="2" type="ORF">ONS98_10815</name>
</gene>
<dbReference type="EMBL" id="JAPDUM010000001">
    <property type="protein sequence ID" value="MCW4165694.1"/>
    <property type="molecule type" value="Genomic_DNA"/>
</dbReference>
<feature type="domain" description="Double-GTPase 1" evidence="1">
    <location>
        <begin position="13"/>
        <end position="285"/>
    </location>
</feature>
<protein>
    <recommendedName>
        <fullName evidence="1">Double-GTPase 1 domain-containing protein</fullName>
    </recommendedName>
</protein>
<dbReference type="Pfam" id="PF19975">
    <property type="entry name" value="DO-GTPase1"/>
    <property type="match status" value="1"/>
</dbReference>
<dbReference type="Proteomes" id="UP001209476">
    <property type="component" value="Unassembled WGS sequence"/>
</dbReference>
<evidence type="ECO:0000259" key="1">
    <source>
        <dbReference type="Pfam" id="PF19975"/>
    </source>
</evidence>
<dbReference type="AlphaFoldDB" id="A0AAW5USV2"/>
<sequence>MNKEEHMSITKCMIAGLPGSGKSTYIGALWYCLMHPEKVGNIKLVADKMNLADDLTVLNRLSEAYKNMKLIDRNYSNQNETVLINLKEAGSDKKIQVEIPDFLGENFRDFIVFKESELVSKWLKNTDTLVYFMNEVIPPEFEDDHGPEDDEEPLPAKDIAPFTITDISAVAMNIMVLKSLLSKKKFRKVVIVLSWWDENTANGTIPKNPKDYLRDESPALYNFIECYIPNADIIGLSSQGLEYPKENEESYEATKKEIKAKTREGKRSFVEVGDDIIHDLSLPLYLLIKE</sequence>
<reference evidence="2" key="1">
    <citation type="submission" date="2022-11" db="EMBL/GenBank/DDBJ databases">
        <title>Genomic repertoires linked with pathogenic potency of arthritogenic Prevotella copri isolated from the gut of rheumatoid arthritis patients.</title>
        <authorList>
            <person name="Nii T."/>
            <person name="Maeda Y."/>
            <person name="Motooka D."/>
            <person name="Naito M."/>
            <person name="Matsumoto Y."/>
            <person name="Ogawa T."/>
            <person name="Oguro-Igashira E."/>
            <person name="Kishikawa T."/>
            <person name="Yamashita M."/>
            <person name="Koizumi S."/>
            <person name="Kurakawa T."/>
            <person name="Okumura R."/>
            <person name="Kayama H."/>
            <person name="Murakami M."/>
            <person name="Sakaguchi T."/>
            <person name="Das B."/>
            <person name="Nakamura S."/>
            <person name="Okada Y."/>
            <person name="Kumanogoh A."/>
            <person name="Takeda K."/>
        </authorList>
    </citation>
    <scope>NUCLEOTIDE SEQUENCE</scope>
    <source>
        <strain evidence="2">RA-N001-16</strain>
    </source>
</reference>
<evidence type="ECO:0000313" key="2">
    <source>
        <dbReference type="EMBL" id="MCW4165694.1"/>
    </source>
</evidence>
<dbReference type="RefSeq" id="WP_264911689.1">
    <property type="nucleotide sequence ID" value="NZ_JAPDUL010000001.1"/>
</dbReference>
<organism evidence="2 3">
    <name type="scientific">Segatella copri</name>
    <dbReference type="NCBI Taxonomy" id="165179"/>
    <lineage>
        <taxon>Bacteria</taxon>
        <taxon>Pseudomonadati</taxon>
        <taxon>Bacteroidota</taxon>
        <taxon>Bacteroidia</taxon>
        <taxon>Bacteroidales</taxon>
        <taxon>Prevotellaceae</taxon>
        <taxon>Segatella</taxon>
    </lineage>
</organism>
<evidence type="ECO:0000313" key="3">
    <source>
        <dbReference type="Proteomes" id="UP001209476"/>
    </source>
</evidence>
<proteinExistence type="predicted"/>
<name>A0AAW5USV2_9BACT</name>
<comment type="caution">
    <text evidence="2">The sequence shown here is derived from an EMBL/GenBank/DDBJ whole genome shotgun (WGS) entry which is preliminary data.</text>
</comment>